<dbReference type="KEGG" id="bgv:CAL12_02195"/>
<keyword evidence="5" id="KW-0411">Iron-sulfur</keyword>
<comment type="similarity">
    <text evidence="6">Belongs to the radical SAM superfamily. Anaerobic sulfatase-maturating enzyme family.</text>
</comment>
<keyword evidence="10" id="KW-1185">Reference proteome</keyword>
<dbReference type="SFLD" id="SFLDS00029">
    <property type="entry name" value="Radical_SAM"/>
    <property type="match status" value="1"/>
</dbReference>
<gene>
    <name evidence="9" type="ORF">CAL12_02195</name>
</gene>
<dbReference type="InterPro" id="IPR007197">
    <property type="entry name" value="rSAM"/>
</dbReference>
<keyword evidence="3" id="KW-0479">Metal-binding</keyword>
<dbReference type="Gene3D" id="3.20.20.70">
    <property type="entry name" value="Aldolase class I"/>
    <property type="match status" value="1"/>
</dbReference>
<evidence type="ECO:0000256" key="6">
    <source>
        <dbReference type="ARBA" id="ARBA00023601"/>
    </source>
</evidence>
<name>A0A1W6YFD9_9BORD</name>
<dbReference type="GO" id="GO:0046872">
    <property type="term" value="F:metal ion binding"/>
    <property type="evidence" value="ECO:0007669"/>
    <property type="project" value="UniProtKB-KW"/>
</dbReference>
<feature type="compositionally biased region" description="Basic and acidic residues" evidence="7">
    <location>
        <begin position="226"/>
        <end position="241"/>
    </location>
</feature>
<sequence>MSRFQPIAFFNRQPTGATASYDLLPFRFTELDEERYVATNLSGEYIVLSRDALHRFANGEFNAYDPQYIELRSRHFLSDSHSKMGADLLAIKVRSRYQRLADWTGLHIFVLTLRCEHACPYCQVSRQSDDKDAFDMSHEHADKAIQLALRSPNKAIKIEFQGGESFLNFELMKHVVVAAKVANSKLAEPKDLAFVAATNLAVITDEMLAFCAEHAITISTSLDGPEELHNQNRPRPGKDSHQRVIEGIERARRWLGRDKVSALMTTTQASLGSVREIVDEYLAMEFQGIFLRPLSPYGFAVKTKLYRAYDAKRWLQFYDEGLDYIIELNRRGVAFREYYACTILAKMFTSADPGYVDLMSPAGIGIGAVVYNYDGAVYASDEARMLAEMGDETFKLGTVDDSFDALFTNETLLRALDESFAYSSPMCHDCAFEPWCGSDPVFHWAQQGDVVGRKPESEFCERNMHIFRGLVRRMEADPFVRRLFMKWGASC</sequence>
<evidence type="ECO:0000313" key="9">
    <source>
        <dbReference type="EMBL" id="ARP79752.1"/>
    </source>
</evidence>
<dbReference type="CDD" id="cd01335">
    <property type="entry name" value="Radical_SAM"/>
    <property type="match status" value="1"/>
</dbReference>
<comment type="cofactor">
    <cofactor evidence="1">
        <name>[4Fe-4S] cluster</name>
        <dbReference type="ChEBI" id="CHEBI:49883"/>
    </cofactor>
</comment>
<accession>A0A1W6YFD9</accession>
<dbReference type="PROSITE" id="PS51918">
    <property type="entry name" value="RADICAL_SAM"/>
    <property type="match status" value="1"/>
</dbReference>
<dbReference type="AlphaFoldDB" id="A0A1W6YFD9"/>
<protein>
    <submittedName>
        <fullName evidence="9">His-Xaa-Ser system radical SAM maturase HxsB</fullName>
    </submittedName>
</protein>
<keyword evidence="2" id="KW-0949">S-adenosyl-L-methionine</keyword>
<evidence type="ECO:0000256" key="2">
    <source>
        <dbReference type="ARBA" id="ARBA00022691"/>
    </source>
</evidence>
<dbReference type="Proteomes" id="UP000194151">
    <property type="component" value="Chromosome"/>
</dbReference>
<dbReference type="InterPro" id="IPR023867">
    <property type="entry name" value="Sulphatase_maturase_rSAM"/>
</dbReference>
<dbReference type="PANTHER" id="PTHR43273:SF3">
    <property type="entry name" value="ANAEROBIC SULFATASE-MATURATING ENZYME HOMOLOG ASLB-RELATED"/>
    <property type="match status" value="1"/>
</dbReference>
<evidence type="ECO:0000256" key="7">
    <source>
        <dbReference type="SAM" id="MobiDB-lite"/>
    </source>
</evidence>
<dbReference type="SFLD" id="SFLDG01386">
    <property type="entry name" value="main_SPASM_domain-containing"/>
    <property type="match status" value="1"/>
</dbReference>
<keyword evidence="4" id="KW-0408">Iron</keyword>
<dbReference type="OrthoDB" id="9782387at2"/>
<dbReference type="PANTHER" id="PTHR43273">
    <property type="entry name" value="ANAEROBIC SULFATASE-MATURATING ENZYME HOMOLOG ASLB-RELATED"/>
    <property type="match status" value="1"/>
</dbReference>
<reference evidence="9 10" key="1">
    <citation type="submission" date="2017-05" db="EMBL/GenBank/DDBJ databases">
        <title>Complete and WGS of Bordetella genogroups.</title>
        <authorList>
            <person name="Spilker T."/>
            <person name="LiPuma J."/>
        </authorList>
    </citation>
    <scope>NUCLEOTIDE SEQUENCE [LARGE SCALE GENOMIC DNA]</scope>
    <source>
        <strain evidence="9 10">AU19157</strain>
    </source>
</reference>
<feature type="domain" description="Radical SAM core" evidence="8">
    <location>
        <begin position="100"/>
        <end position="336"/>
    </location>
</feature>
<dbReference type="STRING" id="1416806.CAL12_02195"/>
<evidence type="ECO:0000256" key="5">
    <source>
        <dbReference type="ARBA" id="ARBA00023014"/>
    </source>
</evidence>
<evidence type="ECO:0000256" key="1">
    <source>
        <dbReference type="ARBA" id="ARBA00001966"/>
    </source>
</evidence>
<evidence type="ECO:0000313" key="10">
    <source>
        <dbReference type="Proteomes" id="UP000194151"/>
    </source>
</evidence>
<dbReference type="InterPro" id="IPR013785">
    <property type="entry name" value="Aldolase_TIM"/>
</dbReference>
<dbReference type="InterPro" id="IPR024023">
    <property type="entry name" value="rSAM_paired_HxsB"/>
</dbReference>
<dbReference type="Pfam" id="PF04055">
    <property type="entry name" value="Radical_SAM"/>
    <property type="match status" value="1"/>
</dbReference>
<evidence type="ECO:0000256" key="4">
    <source>
        <dbReference type="ARBA" id="ARBA00023004"/>
    </source>
</evidence>
<organism evidence="9 10">
    <name type="scientific">Bordetella genomosp. 8</name>
    <dbReference type="NCBI Taxonomy" id="1416806"/>
    <lineage>
        <taxon>Bacteria</taxon>
        <taxon>Pseudomonadati</taxon>
        <taxon>Pseudomonadota</taxon>
        <taxon>Betaproteobacteria</taxon>
        <taxon>Burkholderiales</taxon>
        <taxon>Alcaligenaceae</taxon>
        <taxon>Bordetella</taxon>
    </lineage>
</organism>
<proteinExistence type="inferred from homology"/>
<feature type="region of interest" description="Disordered" evidence="7">
    <location>
        <begin position="222"/>
        <end position="241"/>
    </location>
</feature>
<dbReference type="GO" id="GO:0016491">
    <property type="term" value="F:oxidoreductase activity"/>
    <property type="evidence" value="ECO:0007669"/>
    <property type="project" value="InterPro"/>
</dbReference>
<evidence type="ECO:0000256" key="3">
    <source>
        <dbReference type="ARBA" id="ARBA00022723"/>
    </source>
</evidence>
<dbReference type="InterPro" id="IPR058240">
    <property type="entry name" value="rSAM_sf"/>
</dbReference>
<dbReference type="NCBIfam" id="TIGR03978">
    <property type="entry name" value="rSAM_paired_1"/>
    <property type="match status" value="1"/>
</dbReference>
<evidence type="ECO:0000259" key="8">
    <source>
        <dbReference type="PROSITE" id="PS51918"/>
    </source>
</evidence>
<dbReference type="SFLD" id="SFLDG01067">
    <property type="entry name" value="SPASM/twitch_domain_containing"/>
    <property type="match status" value="1"/>
</dbReference>
<dbReference type="SUPFAM" id="SSF102114">
    <property type="entry name" value="Radical SAM enzymes"/>
    <property type="match status" value="1"/>
</dbReference>
<dbReference type="EMBL" id="CP021108">
    <property type="protein sequence ID" value="ARP79752.1"/>
    <property type="molecule type" value="Genomic_DNA"/>
</dbReference>
<dbReference type="SFLD" id="SFLDG01384">
    <property type="entry name" value="thioether_bond_formation_requi"/>
    <property type="match status" value="1"/>
</dbReference>
<dbReference type="GO" id="GO:0051536">
    <property type="term" value="F:iron-sulfur cluster binding"/>
    <property type="evidence" value="ECO:0007669"/>
    <property type="project" value="UniProtKB-KW"/>
</dbReference>
<dbReference type="RefSeq" id="WP_086062984.1">
    <property type="nucleotide sequence ID" value="NZ_CP021108.1"/>
</dbReference>